<sequence>MQSSKEKDETSAPETVLVYHGVSRGDSYLSEQCIVN</sequence>
<dbReference type="EMBL" id="CAJNON010000653">
    <property type="protein sequence ID" value="CAF1345514.1"/>
    <property type="molecule type" value="Genomic_DNA"/>
</dbReference>
<comment type="caution">
    <text evidence="1">The sequence shown here is derived from an EMBL/GenBank/DDBJ whole genome shotgun (WGS) entry which is preliminary data.</text>
</comment>
<organism evidence="1 2">
    <name type="scientific">Adineta steineri</name>
    <dbReference type="NCBI Taxonomy" id="433720"/>
    <lineage>
        <taxon>Eukaryota</taxon>
        <taxon>Metazoa</taxon>
        <taxon>Spiralia</taxon>
        <taxon>Gnathifera</taxon>
        <taxon>Rotifera</taxon>
        <taxon>Eurotatoria</taxon>
        <taxon>Bdelloidea</taxon>
        <taxon>Adinetida</taxon>
        <taxon>Adinetidae</taxon>
        <taxon>Adineta</taxon>
    </lineage>
</organism>
<evidence type="ECO:0000313" key="1">
    <source>
        <dbReference type="EMBL" id="CAF1345514.1"/>
    </source>
</evidence>
<feature type="non-terminal residue" evidence="1">
    <location>
        <position position="36"/>
    </location>
</feature>
<proteinExistence type="predicted"/>
<accession>A0A815H1F4</accession>
<dbReference type="Proteomes" id="UP000663891">
    <property type="component" value="Unassembled WGS sequence"/>
</dbReference>
<protein>
    <submittedName>
        <fullName evidence="1">Uncharacterized protein</fullName>
    </submittedName>
</protein>
<dbReference type="AlphaFoldDB" id="A0A815H1F4"/>
<gene>
    <name evidence="1" type="ORF">VCS650_LOCUS33468</name>
</gene>
<name>A0A815H1F4_9BILA</name>
<evidence type="ECO:0000313" key="2">
    <source>
        <dbReference type="Proteomes" id="UP000663891"/>
    </source>
</evidence>
<reference evidence="1" key="1">
    <citation type="submission" date="2021-02" db="EMBL/GenBank/DDBJ databases">
        <authorList>
            <person name="Nowell W R."/>
        </authorList>
    </citation>
    <scope>NUCLEOTIDE SEQUENCE</scope>
</reference>